<evidence type="ECO:0000256" key="1">
    <source>
        <dbReference type="PROSITE-ProRule" id="PRU00371"/>
    </source>
</evidence>
<feature type="domain" description="MADF" evidence="3">
    <location>
        <begin position="8"/>
        <end position="101"/>
    </location>
</feature>
<reference evidence="5" key="1">
    <citation type="journal article" date="2018" name="PLoS Negl. Trop. Dis.">
        <title>Sialome diversity of ticks revealed by RNAseq of single tick salivary glands.</title>
        <authorList>
            <person name="Perner J."/>
            <person name="Kropackova S."/>
            <person name="Kopacek P."/>
            <person name="Ribeiro J.M."/>
        </authorList>
    </citation>
    <scope>NUCLEOTIDE SEQUENCE</scope>
    <source>
        <strain evidence="5">Siblings of single egg batch collected in Ceske Budejovice</strain>
        <tissue evidence="5">Salivary glands</tissue>
    </source>
</reference>
<dbReference type="Pfam" id="PF10545">
    <property type="entry name" value="MADF_DNA_bdg"/>
    <property type="match status" value="1"/>
</dbReference>
<protein>
    <submittedName>
        <fullName evidence="5">Putative alcohol dehydrogenase transcription factor myb/sant-like protein</fullName>
    </submittedName>
</protein>
<comment type="subcellular location">
    <subcellularLocation>
        <location evidence="1">Nucleus</location>
    </subcellularLocation>
</comment>
<evidence type="ECO:0000259" key="3">
    <source>
        <dbReference type="PROSITE" id="PS51029"/>
    </source>
</evidence>
<proteinExistence type="predicted"/>
<sequence>WTIENQRLLIEFFQRHENLHNVKHRDYKNRTMRDIMLQEIADMLGCTPSEAHTKFRNLRTYFFKEISKVENSRASGKGTGDLYKSRWEFFEDMLFLQGSHTPRRGFSTLDRPSTSGASHHLQGNIPGPVSVDASDESEEDVVLTEPDPPVPQLKKGKKQKRQGTSAHEAVLEKALSLLNQPDHNLFEDEDFLYSASLTRELKQLPILDRDFLKIQLMQMVLQAKHNVVMHTSVADVVELTP</sequence>
<dbReference type="AlphaFoldDB" id="A0A147BB19"/>
<dbReference type="InterPro" id="IPR004210">
    <property type="entry name" value="BESS_motif"/>
</dbReference>
<feature type="domain" description="BESS" evidence="4">
    <location>
        <begin position="187"/>
        <end position="226"/>
    </location>
</feature>
<feature type="non-terminal residue" evidence="5">
    <location>
        <position position="1"/>
    </location>
</feature>
<dbReference type="SMART" id="SM00595">
    <property type="entry name" value="MADF"/>
    <property type="match status" value="1"/>
</dbReference>
<feature type="region of interest" description="Disordered" evidence="2">
    <location>
        <begin position="104"/>
        <end position="166"/>
    </location>
</feature>
<dbReference type="InterPro" id="IPR006578">
    <property type="entry name" value="MADF-dom"/>
</dbReference>
<dbReference type="PROSITE" id="PS51031">
    <property type="entry name" value="BESS"/>
    <property type="match status" value="1"/>
</dbReference>
<dbReference type="GO" id="GO:0003677">
    <property type="term" value="F:DNA binding"/>
    <property type="evidence" value="ECO:0007669"/>
    <property type="project" value="InterPro"/>
</dbReference>
<evidence type="ECO:0000256" key="2">
    <source>
        <dbReference type="SAM" id="MobiDB-lite"/>
    </source>
</evidence>
<evidence type="ECO:0000313" key="5">
    <source>
        <dbReference type="EMBL" id="JAR87957.1"/>
    </source>
</evidence>
<name>A0A147BB19_IXORI</name>
<feature type="compositionally biased region" description="Acidic residues" evidence="2">
    <location>
        <begin position="133"/>
        <end position="142"/>
    </location>
</feature>
<dbReference type="EMBL" id="GEGO01007447">
    <property type="protein sequence ID" value="JAR87957.1"/>
    <property type="molecule type" value="Transcribed_RNA"/>
</dbReference>
<keyword evidence="1" id="KW-0539">Nucleus</keyword>
<organism evidence="5">
    <name type="scientific">Ixodes ricinus</name>
    <name type="common">Common tick</name>
    <name type="synonym">Acarus ricinus</name>
    <dbReference type="NCBI Taxonomy" id="34613"/>
    <lineage>
        <taxon>Eukaryota</taxon>
        <taxon>Metazoa</taxon>
        <taxon>Ecdysozoa</taxon>
        <taxon>Arthropoda</taxon>
        <taxon>Chelicerata</taxon>
        <taxon>Arachnida</taxon>
        <taxon>Acari</taxon>
        <taxon>Parasitiformes</taxon>
        <taxon>Ixodida</taxon>
        <taxon>Ixodoidea</taxon>
        <taxon>Ixodidae</taxon>
        <taxon>Ixodinae</taxon>
        <taxon>Ixodes</taxon>
    </lineage>
</organism>
<dbReference type="PANTHER" id="PTHR21505:SF12">
    <property type="entry name" value="MADF DOMAIN-CONTAINING PROTEIN-RELATED"/>
    <property type="match status" value="1"/>
</dbReference>
<evidence type="ECO:0000259" key="4">
    <source>
        <dbReference type="PROSITE" id="PS51031"/>
    </source>
</evidence>
<dbReference type="PROSITE" id="PS51029">
    <property type="entry name" value="MADF"/>
    <property type="match status" value="1"/>
</dbReference>
<dbReference type="GO" id="GO:0005634">
    <property type="term" value="C:nucleus"/>
    <property type="evidence" value="ECO:0007669"/>
    <property type="project" value="UniProtKB-SubCell"/>
</dbReference>
<dbReference type="PANTHER" id="PTHR21505">
    <property type="entry name" value="MADF DOMAIN-CONTAINING PROTEIN-RELATED"/>
    <property type="match status" value="1"/>
</dbReference>
<accession>A0A147BB19</accession>